<accession>A0A0D2FRC3</accession>
<reference evidence="1 2" key="1">
    <citation type="submission" date="2015-01" db="EMBL/GenBank/DDBJ databases">
        <title>The Genome Sequence of Capronia semiimmersa CBS27337.</title>
        <authorList>
            <consortium name="The Broad Institute Genomics Platform"/>
            <person name="Cuomo C."/>
            <person name="de Hoog S."/>
            <person name="Gorbushina A."/>
            <person name="Stielow B."/>
            <person name="Teixiera M."/>
            <person name="Abouelleil A."/>
            <person name="Chapman S.B."/>
            <person name="Priest M."/>
            <person name="Young S.K."/>
            <person name="Wortman J."/>
            <person name="Nusbaum C."/>
            <person name="Birren B."/>
        </authorList>
    </citation>
    <scope>NUCLEOTIDE SEQUENCE [LARGE SCALE GENOMIC DNA]</scope>
    <source>
        <strain evidence="1 2">CBS 27337</strain>
    </source>
</reference>
<proteinExistence type="predicted"/>
<sequence length="139" mass="15771">MSWWICFHLEHDADQEPLESEDEILILKLLALFEDSCEIEELRYVVDALGKETADQLQGASQQQPTRYGVSGGLPGVQGWACAVSQSPAEGFLRNSRHRTRTDGLAWGPSPSWVAVNLLWSWFKPEFTGIRQWRQGLKI</sequence>
<keyword evidence="2" id="KW-1185">Reference proteome</keyword>
<gene>
    <name evidence="1" type="ORF">PV04_03121</name>
</gene>
<organism evidence="1 2">
    <name type="scientific">Phialophora macrospora</name>
    <dbReference type="NCBI Taxonomy" id="1851006"/>
    <lineage>
        <taxon>Eukaryota</taxon>
        <taxon>Fungi</taxon>
        <taxon>Dikarya</taxon>
        <taxon>Ascomycota</taxon>
        <taxon>Pezizomycotina</taxon>
        <taxon>Eurotiomycetes</taxon>
        <taxon>Chaetothyriomycetidae</taxon>
        <taxon>Chaetothyriales</taxon>
        <taxon>Herpotrichiellaceae</taxon>
        <taxon>Phialophora</taxon>
    </lineage>
</organism>
<name>A0A0D2FRC3_9EURO</name>
<evidence type="ECO:0000313" key="2">
    <source>
        <dbReference type="Proteomes" id="UP000054266"/>
    </source>
</evidence>
<evidence type="ECO:0000313" key="1">
    <source>
        <dbReference type="EMBL" id="KIW70888.1"/>
    </source>
</evidence>
<dbReference type="HOGENOM" id="CLU_1844827_0_0_1"/>
<dbReference type="AlphaFoldDB" id="A0A0D2FRC3"/>
<dbReference type="EMBL" id="KN846957">
    <property type="protein sequence ID" value="KIW70888.1"/>
    <property type="molecule type" value="Genomic_DNA"/>
</dbReference>
<protein>
    <submittedName>
        <fullName evidence="1">Uncharacterized protein</fullName>
    </submittedName>
</protein>
<dbReference type="Proteomes" id="UP000054266">
    <property type="component" value="Unassembled WGS sequence"/>
</dbReference>